<reference evidence="1 2" key="1">
    <citation type="submission" date="2023-11" db="EMBL/GenBank/DDBJ databases">
        <title>Draft genome sequence and annotation of the polyextremotolerant black yeast-like fungus Aureobasidium pullulans NRRL 62042.</title>
        <authorList>
            <person name="Dielentheis-Frenken M.R.E."/>
            <person name="Wibberg D."/>
            <person name="Blank L.M."/>
            <person name="Tiso T."/>
        </authorList>
    </citation>
    <scope>NUCLEOTIDE SEQUENCE [LARGE SCALE GENOMIC DNA]</scope>
    <source>
        <strain evidence="1 2">NRRL 62042</strain>
    </source>
</reference>
<dbReference type="Proteomes" id="UP001341245">
    <property type="component" value="Unassembled WGS sequence"/>
</dbReference>
<protein>
    <submittedName>
        <fullName evidence="1">Uncharacterized protein</fullName>
    </submittedName>
</protein>
<dbReference type="EMBL" id="JASGXD010000015">
    <property type="protein sequence ID" value="KAK6000928.1"/>
    <property type="molecule type" value="Genomic_DNA"/>
</dbReference>
<sequence length="169" mass="18961">MTLENAMIETDQVVNFAVCCTTNMKVKDINHFLAEVQQKELEEKSVNILTLVYSLEFQLWGPTKELRGNDKILQSPFNGCTVLEVHQKLQDMVSATDSKFDTNWFLVLDERSAQTSTAVIVRVEDGDVLSGRVAYPVSSRYLSAASISHPSLDEMIEIANDKMDGIIQD</sequence>
<accession>A0ABR0T908</accession>
<evidence type="ECO:0000313" key="2">
    <source>
        <dbReference type="Proteomes" id="UP001341245"/>
    </source>
</evidence>
<proteinExistence type="predicted"/>
<name>A0ABR0T908_AURPU</name>
<organism evidence="1 2">
    <name type="scientific">Aureobasidium pullulans</name>
    <name type="common">Black yeast</name>
    <name type="synonym">Pullularia pullulans</name>
    <dbReference type="NCBI Taxonomy" id="5580"/>
    <lineage>
        <taxon>Eukaryota</taxon>
        <taxon>Fungi</taxon>
        <taxon>Dikarya</taxon>
        <taxon>Ascomycota</taxon>
        <taxon>Pezizomycotina</taxon>
        <taxon>Dothideomycetes</taxon>
        <taxon>Dothideomycetidae</taxon>
        <taxon>Dothideales</taxon>
        <taxon>Saccotheciaceae</taxon>
        <taxon>Aureobasidium</taxon>
    </lineage>
</organism>
<comment type="caution">
    <text evidence="1">The sequence shown here is derived from an EMBL/GenBank/DDBJ whole genome shotgun (WGS) entry which is preliminary data.</text>
</comment>
<gene>
    <name evidence="1" type="ORF">QM012_003011</name>
</gene>
<keyword evidence="2" id="KW-1185">Reference proteome</keyword>
<evidence type="ECO:0000313" key="1">
    <source>
        <dbReference type="EMBL" id="KAK6000928.1"/>
    </source>
</evidence>